<comment type="subcellular location">
    <subcellularLocation>
        <location evidence="1 6">Cytoplasm</location>
    </subcellularLocation>
</comment>
<dbReference type="InterPro" id="IPR007581">
    <property type="entry name" value="Endonuclease-V"/>
</dbReference>
<keyword evidence="6" id="KW-0479">Metal-binding</keyword>
<dbReference type="GO" id="GO:0006281">
    <property type="term" value="P:DNA repair"/>
    <property type="evidence" value="ECO:0007669"/>
    <property type="project" value="UniProtKB-UniRule"/>
</dbReference>
<feature type="binding site" evidence="6">
    <location>
        <position position="46"/>
    </location>
    <ligand>
        <name>Mg(2+)</name>
        <dbReference type="ChEBI" id="CHEBI:18420"/>
    </ligand>
</feature>
<keyword evidence="4 6" id="KW-0255">Endonuclease</keyword>
<feature type="site" description="Interaction with target DNA" evidence="6">
    <location>
        <position position="83"/>
    </location>
</feature>
<evidence type="ECO:0000256" key="4">
    <source>
        <dbReference type="ARBA" id="ARBA00022759"/>
    </source>
</evidence>
<dbReference type="KEGG" id="nbr:O3I_034925"/>
<dbReference type="HOGENOM" id="CLU_047631_1_1_11"/>
<dbReference type="GO" id="GO:0003727">
    <property type="term" value="F:single-stranded RNA binding"/>
    <property type="evidence" value="ECO:0007669"/>
    <property type="project" value="TreeGrafter"/>
</dbReference>
<keyword evidence="6" id="KW-0234">DNA repair</keyword>
<dbReference type="Proteomes" id="UP000006304">
    <property type="component" value="Chromosome"/>
</dbReference>
<evidence type="ECO:0000256" key="6">
    <source>
        <dbReference type="HAMAP-Rule" id="MF_00801"/>
    </source>
</evidence>
<dbReference type="CDD" id="cd06559">
    <property type="entry name" value="Endonuclease_V"/>
    <property type="match status" value="1"/>
</dbReference>
<evidence type="ECO:0000313" key="8">
    <source>
        <dbReference type="Proteomes" id="UP000006304"/>
    </source>
</evidence>
<dbReference type="Pfam" id="PF04493">
    <property type="entry name" value="Endonuclease_5"/>
    <property type="match status" value="1"/>
</dbReference>
<comment type="catalytic activity">
    <reaction evidence="6">
        <text>Endonucleolytic cleavage at apurinic or apyrimidinic sites to products with a 5'-phosphate.</text>
        <dbReference type="EC" id="3.1.21.7"/>
    </reaction>
</comment>
<sequence length="230" mass="24145">MTWLAHLDETTWPTTPDEAIAIQDDLRPKVETTGPASEFRMIAGLDCAYADTGAVAAAVVVLDATTLETVETTVAHGVSHFPYHPGLLAFRELPTTMRALAQLTAAPDLLVCDAQGLAHPRRLGFACHIGVLTGVPAIGVAKSVWGDYAEPGPERGARTDVTIDGEVVGSALRTRAGVKPVFVSIGHRIDLDSACAQVLALTPAYRLPETTRRADALCRTALKGAAAGQG</sequence>
<name>K0F5F0_NOCB7</name>
<dbReference type="GO" id="GO:0043737">
    <property type="term" value="F:deoxyribonuclease V activity"/>
    <property type="evidence" value="ECO:0007669"/>
    <property type="project" value="UniProtKB-UniRule"/>
</dbReference>
<evidence type="ECO:0000256" key="5">
    <source>
        <dbReference type="ARBA" id="ARBA00022801"/>
    </source>
</evidence>
<proteinExistence type="inferred from homology"/>
<dbReference type="RefSeq" id="WP_014987783.1">
    <property type="nucleotide sequence ID" value="NC_018681.1"/>
</dbReference>
<dbReference type="GO" id="GO:0005737">
    <property type="term" value="C:cytoplasm"/>
    <property type="evidence" value="ECO:0007669"/>
    <property type="project" value="UniProtKB-SubCell"/>
</dbReference>
<reference evidence="7 8" key="1">
    <citation type="journal article" date="2012" name="J. Bacteriol.">
        <title>Complete genome sequence of Nocardia brasiliensis HUJEG-1.</title>
        <authorList>
            <person name="Vera-Cabrera L."/>
            <person name="Ortiz-Lopez R."/>
            <person name="Elizondo-Gonzalez R."/>
            <person name="Perez-Maya A.A."/>
            <person name="Ocampo-Candiani J."/>
        </authorList>
    </citation>
    <scope>NUCLEOTIDE SEQUENCE [LARGE SCALE GENOMIC DNA]</scope>
    <source>
        <strain evidence="8">ATCC 700358</strain>
    </source>
</reference>
<dbReference type="EMBL" id="CP003876">
    <property type="protein sequence ID" value="AFU04932.1"/>
    <property type="molecule type" value="Genomic_DNA"/>
</dbReference>
<dbReference type="PANTHER" id="PTHR28511">
    <property type="entry name" value="ENDONUCLEASE V"/>
    <property type="match status" value="1"/>
</dbReference>
<dbReference type="EC" id="3.1.21.7" evidence="6"/>
<dbReference type="eggNOG" id="COG1515">
    <property type="taxonomic scope" value="Bacteria"/>
</dbReference>
<evidence type="ECO:0000256" key="1">
    <source>
        <dbReference type="ARBA" id="ARBA00004496"/>
    </source>
</evidence>
<keyword evidence="3 6" id="KW-0540">Nuclease</keyword>
<dbReference type="GO" id="GO:0000287">
    <property type="term" value="F:magnesium ion binding"/>
    <property type="evidence" value="ECO:0007669"/>
    <property type="project" value="UniProtKB-UniRule"/>
</dbReference>
<keyword evidence="8" id="KW-1185">Reference proteome</keyword>
<gene>
    <name evidence="6" type="primary">nfi</name>
    <name evidence="7" type="ORF">O3I_034925</name>
</gene>
<accession>K0F5F0</accession>
<protein>
    <recommendedName>
        <fullName evidence="6">Endonuclease V</fullName>
        <ecNumber evidence="6">3.1.21.7</ecNumber>
    </recommendedName>
    <alternativeName>
        <fullName evidence="6">Deoxyinosine 3'endonuclease</fullName>
    </alternativeName>
    <alternativeName>
        <fullName evidence="6">Deoxyribonuclease V</fullName>
        <shortName evidence="6">DNase V</shortName>
    </alternativeName>
</protein>
<dbReference type="HAMAP" id="MF_00801">
    <property type="entry name" value="Endonuclease_5"/>
    <property type="match status" value="1"/>
</dbReference>
<feature type="binding site" evidence="6">
    <location>
        <position position="113"/>
    </location>
    <ligand>
        <name>Mg(2+)</name>
        <dbReference type="ChEBI" id="CHEBI:18420"/>
    </ligand>
</feature>
<keyword evidence="2 6" id="KW-0963">Cytoplasm</keyword>
<dbReference type="AlphaFoldDB" id="K0F5F0"/>
<comment type="function">
    <text evidence="6">DNA repair enzyme involved in the repair of deaminated bases. Selectively cleaves double-stranded DNA at the second phosphodiester bond 3' to a deoxyinosine leaving behind the intact lesion on the nicked DNA.</text>
</comment>
<evidence type="ECO:0000256" key="3">
    <source>
        <dbReference type="ARBA" id="ARBA00022722"/>
    </source>
</evidence>
<evidence type="ECO:0000313" key="7">
    <source>
        <dbReference type="EMBL" id="AFU04932.1"/>
    </source>
</evidence>
<comment type="similarity">
    <text evidence="6">Belongs to the endonuclease V family.</text>
</comment>
<evidence type="ECO:0000256" key="2">
    <source>
        <dbReference type="ARBA" id="ARBA00022490"/>
    </source>
</evidence>
<dbReference type="Gene3D" id="3.30.2170.10">
    <property type="entry name" value="archaeoglobus fulgidus dsm 4304 superfamily"/>
    <property type="match status" value="1"/>
</dbReference>
<comment type="cofactor">
    <cofactor evidence="6">
        <name>Mg(2+)</name>
        <dbReference type="ChEBI" id="CHEBI:18420"/>
    </cofactor>
</comment>
<organism evidence="7 8">
    <name type="scientific">Nocardia brasiliensis (strain ATCC 700358 / HUJEG-1)</name>
    <dbReference type="NCBI Taxonomy" id="1133849"/>
    <lineage>
        <taxon>Bacteria</taxon>
        <taxon>Bacillati</taxon>
        <taxon>Actinomycetota</taxon>
        <taxon>Actinomycetes</taxon>
        <taxon>Mycobacteriales</taxon>
        <taxon>Nocardiaceae</taxon>
        <taxon>Nocardia</taxon>
    </lineage>
</organism>
<keyword evidence="6" id="KW-0460">Magnesium</keyword>
<keyword evidence="5 6" id="KW-0378">Hydrolase</keyword>
<keyword evidence="6" id="KW-0227">DNA damage</keyword>
<dbReference type="PANTHER" id="PTHR28511:SF1">
    <property type="entry name" value="ENDONUCLEASE V"/>
    <property type="match status" value="1"/>
</dbReference>
<dbReference type="STRING" id="1133849.O3I_034925"/>
<dbReference type="GO" id="GO:0016891">
    <property type="term" value="F:RNA endonuclease activity producing 5'-phosphomonoesters, hydrolytic mechanism"/>
    <property type="evidence" value="ECO:0007669"/>
    <property type="project" value="TreeGrafter"/>
</dbReference>